<dbReference type="GO" id="GO:0009234">
    <property type="term" value="P:menaquinone biosynthetic process"/>
    <property type="evidence" value="ECO:0007669"/>
    <property type="project" value="InterPro"/>
</dbReference>
<name>A0A1Z5JAD9_FISSO</name>
<proteinExistence type="inferred from homology"/>
<evidence type="ECO:0000259" key="5">
    <source>
        <dbReference type="Pfam" id="PF12253"/>
    </source>
</evidence>
<dbReference type="InterPro" id="IPR010198">
    <property type="entry name" value="DHNA-CoA_synthase_MenB"/>
</dbReference>
<accession>A0A1Z5JAD9</accession>
<dbReference type="PANTHER" id="PTHR43113:SF1">
    <property type="entry name" value="1,4-DIHYDROXY-2-NAPHTHOYL-COA SYNTHASE, PEROXISOMAL"/>
    <property type="match status" value="1"/>
</dbReference>
<reference evidence="6 7" key="1">
    <citation type="journal article" date="2015" name="Plant Cell">
        <title>Oil accumulation by the oleaginous diatom Fistulifera solaris as revealed by the genome and transcriptome.</title>
        <authorList>
            <person name="Tanaka T."/>
            <person name="Maeda Y."/>
            <person name="Veluchamy A."/>
            <person name="Tanaka M."/>
            <person name="Abida H."/>
            <person name="Marechal E."/>
            <person name="Bowler C."/>
            <person name="Muto M."/>
            <person name="Sunaga Y."/>
            <person name="Tanaka M."/>
            <person name="Yoshino T."/>
            <person name="Taniguchi T."/>
            <person name="Fukuda Y."/>
            <person name="Nemoto M."/>
            <person name="Matsumoto M."/>
            <person name="Wong P.S."/>
            <person name="Aburatani S."/>
            <person name="Fujibuchi W."/>
        </authorList>
    </citation>
    <scope>NUCLEOTIDE SEQUENCE [LARGE SCALE GENOMIC DNA]</scope>
    <source>
        <strain evidence="6 7">JPCC DA0580</strain>
    </source>
</reference>
<dbReference type="InParanoid" id="A0A1Z5JAD9"/>
<evidence type="ECO:0000313" key="6">
    <source>
        <dbReference type="EMBL" id="GAX10950.1"/>
    </source>
</evidence>
<dbReference type="InterPro" id="IPR022043">
    <property type="entry name" value="CAF1A_DD"/>
</dbReference>
<feature type="compositionally biased region" description="Polar residues" evidence="4">
    <location>
        <begin position="513"/>
        <end position="526"/>
    </location>
</feature>
<protein>
    <submittedName>
        <fullName evidence="6">Naphthoate synthase</fullName>
        <ecNumber evidence="6">4.1.3.36</ecNumber>
    </submittedName>
</protein>
<evidence type="ECO:0000256" key="1">
    <source>
        <dbReference type="ARBA" id="ARBA00000177"/>
    </source>
</evidence>
<organism evidence="6 7">
    <name type="scientific">Fistulifera solaris</name>
    <name type="common">Oleaginous diatom</name>
    <dbReference type="NCBI Taxonomy" id="1519565"/>
    <lineage>
        <taxon>Eukaryota</taxon>
        <taxon>Sar</taxon>
        <taxon>Stramenopiles</taxon>
        <taxon>Ochrophyta</taxon>
        <taxon>Bacillariophyta</taxon>
        <taxon>Bacillariophyceae</taxon>
        <taxon>Bacillariophycidae</taxon>
        <taxon>Naviculales</taxon>
        <taxon>Naviculaceae</taxon>
        <taxon>Fistulifera</taxon>
    </lineage>
</organism>
<keyword evidence="7" id="KW-1185">Reference proteome</keyword>
<dbReference type="InterPro" id="IPR018376">
    <property type="entry name" value="Enoyl-CoA_hyd/isom_CS"/>
</dbReference>
<evidence type="ECO:0000313" key="7">
    <source>
        <dbReference type="Proteomes" id="UP000198406"/>
    </source>
</evidence>
<dbReference type="EMBL" id="BDSP01000032">
    <property type="protein sequence ID" value="GAX10950.1"/>
    <property type="molecule type" value="Genomic_DNA"/>
</dbReference>
<dbReference type="SUPFAM" id="SSF52096">
    <property type="entry name" value="ClpP/crotonase"/>
    <property type="match status" value="1"/>
</dbReference>
<feature type="compositionally biased region" description="Polar residues" evidence="4">
    <location>
        <begin position="482"/>
        <end position="500"/>
    </location>
</feature>
<feature type="region of interest" description="Disordered" evidence="4">
    <location>
        <begin position="1103"/>
        <end position="1153"/>
    </location>
</feature>
<dbReference type="Pfam" id="PF12253">
    <property type="entry name" value="CAF1A_dimeriz"/>
    <property type="match status" value="1"/>
</dbReference>
<feature type="region of interest" description="Disordered" evidence="4">
    <location>
        <begin position="359"/>
        <end position="533"/>
    </location>
</feature>
<dbReference type="GO" id="GO:0008935">
    <property type="term" value="F:1,4-dihydroxy-2-naphthoyl-CoA synthase activity"/>
    <property type="evidence" value="ECO:0007669"/>
    <property type="project" value="UniProtKB-EC"/>
</dbReference>
<sequence>MNSNNNTKDVASMSAARNPSKTAPAVTQRDGFDLIPTTPIVWDVSVDRNPNTGKMWSDITYSKSTKDAAARIAFDRASKLHAFRPTTIREIQHALEDATEDPAIAVILITSNTNDQEYTPAFCAGGDQTVRSDGGGYQDGTETLPKLRVLDLQVQMRRCPKPIMAVVRGYAVGGGHILHMLCDLTIASTETAVFGQTGPRMGSFDAGYGSVHAADLMGQKRARELWFLCRYYNAEQAQEMGLINAHYPDAELDGRTAQWVRRMVMNSPTALACCKAALNAGQDGAAGIAQMGGELTRLFYLSKESQEGRQAFLEKLCLASHILEVIEQGHANLLTWRRTCASYIMPTLETIEVPIEPLKPEQTKQAKKDDRTAKHVTPPTELKETTQPKKSKQLGLTAFFAKAPKAKPPVHETPTLDPARRTSLVNIVVGRTASTTNDPTKKLDFDKKDSAAGSVPSADTGPAKKKQKRDHSVDDEKLAASIAQTNSTPLVVEKSQTVNPESPEVVGQPIVDKSTQNESVSNSQARASDPEGTDSIVVTEKPELQPKIKIPVTKQNTAENTTPRFYKVGERLEVLWTVQSPSDEEKVEKRWWGATLCEDNGETMIVEYDPFPEGGFDEVSRETVTLKSQHALLCDGEVMSVRREGETWNSSDESAQDDSSEDDKRHTMLKKYTDRAKELFAVFKESLGSEPLLNIVLPVEAVSTDGESSGFPDFAIKTLTALIEGRTEPLSVLACIASEQLNATYDRTFSLEETSSKIKVIATRKNILKDLSIVASENSVAPIDSFEDESPFWRWEVTVVDLLPTDSLSRVKKARSSHKKISSHWNAIVKLVKALQNRSLNDKAWIRITQDEEKFLKFEREEEKARLVAQAKISKQQGQEKLKKQDQVSSAKKAQEEETARLKEEKLLLKKEATAEKQRKKEEAEKVKLQKQLEKENKEREKLRKEELLAKQQRNLMSMFVPKKKEEAALDQSNAPKGKPIPDGGREAEFDVEAFRVRIASDSYTSPTNPFKRRSKLARLNKKAVTRRVTITVDVTVFPDNLFEAEAYSERRDVEVLNKYKFFSFHEDVRPPYYGTWSKPSTIVTGRSPFKRDTAFLDYEYDSEGEWEEGDDETGEDCDDDACDEDEEKDEEHDDEDGWLADDDEIPEDLDEETKERLRKQLETKKRGVTGELIVCIIAPVDGKPITFDGDDVPSLVVEGFSPAEAKEIMISHAAENPEQTIELCIDPFPTFLMDEPAAESPNHDGNQVKEPSLEDQRTFAQFVHNSTIASKEKLIEELRSLHPQVTSSRAQAVRMLCNTAEKIKSTWRVKPSYLEQLGLEHLSEAKIARESQEEELMRIIARSIHHETYPSKDKAVDELRLKSEVLLATSRTECLRILDIVATKKKMSGGGFFWTVKGNIQSKLDLTDLPQGAPVRKPGNDRKGTTPIHAAGGDHTMSSSEKLTDNQELADCSTKKRKGSSSGNDGSAKLMESFVKRSKAS</sequence>
<dbReference type="PROSITE" id="PS00166">
    <property type="entry name" value="ENOYL_COA_HYDRATASE"/>
    <property type="match status" value="1"/>
</dbReference>
<feature type="compositionally biased region" description="Basic and acidic residues" evidence="4">
    <location>
        <begin position="439"/>
        <end position="450"/>
    </location>
</feature>
<feature type="region of interest" description="Disordered" evidence="4">
    <location>
        <begin position="872"/>
        <end position="900"/>
    </location>
</feature>
<dbReference type="Proteomes" id="UP000198406">
    <property type="component" value="Unassembled WGS sequence"/>
</dbReference>
<feature type="compositionally biased region" description="Basic and acidic residues" evidence="4">
    <location>
        <begin position="359"/>
        <end position="373"/>
    </location>
</feature>
<evidence type="ECO:0000256" key="2">
    <source>
        <dbReference type="ARBA" id="ARBA00023239"/>
    </source>
</evidence>
<comment type="catalytic activity">
    <reaction evidence="1">
        <text>2-succinylbenzoyl-CoA + H(+) = 1,4-dihydroxy-2-naphthoyl-CoA + H2O</text>
        <dbReference type="Rhea" id="RHEA:26562"/>
        <dbReference type="ChEBI" id="CHEBI:15377"/>
        <dbReference type="ChEBI" id="CHEBI:15378"/>
        <dbReference type="ChEBI" id="CHEBI:57364"/>
        <dbReference type="ChEBI" id="CHEBI:58897"/>
        <dbReference type="EC" id="4.1.3.36"/>
    </reaction>
</comment>
<dbReference type="OrthoDB" id="79480at2759"/>
<dbReference type="Gene3D" id="1.10.12.10">
    <property type="entry name" value="Lyase 2-enoyl-coa Hydratase, Chain A, domain 2"/>
    <property type="match status" value="1"/>
</dbReference>
<feature type="domain" description="Chromatin assembly factor 1 subunit A dimerization" evidence="5">
    <location>
        <begin position="1061"/>
        <end position="1134"/>
    </location>
</feature>
<feature type="region of interest" description="Disordered" evidence="4">
    <location>
        <begin position="643"/>
        <end position="665"/>
    </location>
</feature>
<gene>
    <name evidence="6" type="ORF">FisN_2Lh480</name>
</gene>
<dbReference type="PANTHER" id="PTHR43113">
    <property type="entry name" value="NUCLEOSIDE-DIPHOSPHATE-SUGAR EPIMERASE"/>
    <property type="match status" value="1"/>
</dbReference>
<dbReference type="InterPro" id="IPR001753">
    <property type="entry name" value="Enoyl-CoA_hydra/iso"/>
</dbReference>
<comment type="caution">
    <text evidence="6">The sequence shown here is derived from an EMBL/GenBank/DDBJ whole genome shotgun (WGS) entry which is preliminary data.</text>
</comment>
<dbReference type="Pfam" id="PF00378">
    <property type="entry name" value="ECH_1"/>
    <property type="match status" value="1"/>
</dbReference>
<evidence type="ECO:0000256" key="3">
    <source>
        <dbReference type="RuleBase" id="RU003707"/>
    </source>
</evidence>
<feature type="region of interest" description="Disordered" evidence="4">
    <location>
        <begin position="1408"/>
        <end position="1482"/>
    </location>
</feature>
<dbReference type="CDD" id="cd06558">
    <property type="entry name" value="crotonase-like"/>
    <property type="match status" value="1"/>
</dbReference>
<dbReference type="EC" id="4.1.3.36" evidence="6"/>
<dbReference type="InterPro" id="IPR014748">
    <property type="entry name" value="Enoyl-CoA_hydra_C"/>
</dbReference>
<evidence type="ECO:0000256" key="4">
    <source>
        <dbReference type="SAM" id="MobiDB-lite"/>
    </source>
</evidence>
<feature type="compositionally biased region" description="Polar residues" evidence="4">
    <location>
        <begin position="1"/>
        <end position="21"/>
    </location>
</feature>
<feature type="region of interest" description="Disordered" evidence="4">
    <location>
        <begin position="1"/>
        <end position="26"/>
    </location>
</feature>
<dbReference type="HAMAP" id="MF_01934">
    <property type="entry name" value="MenB"/>
    <property type="match status" value="1"/>
</dbReference>
<dbReference type="Gene3D" id="3.90.226.10">
    <property type="entry name" value="2-enoyl-CoA Hydratase, Chain A, domain 1"/>
    <property type="match status" value="1"/>
</dbReference>
<dbReference type="InterPro" id="IPR029045">
    <property type="entry name" value="ClpP/crotonase-like_dom_sf"/>
</dbReference>
<comment type="similarity">
    <text evidence="3">Belongs to the enoyl-CoA hydratase/isomerase family.</text>
</comment>
<keyword evidence="2 6" id="KW-0456">Lyase</keyword>